<dbReference type="FunFam" id="3.40.50.2300:FF:000021">
    <property type="entry name" value="Two-component system response regulator KdpE"/>
    <property type="match status" value="1"/>
</dbReference>
<dbReference type="Gene3D" id="6.10.250.690">
    <property type="match status" value="1"/>
</dbReference>
<evidence type="ECO:0000256" key="7">
    <source>
        <dbReference type="ARBA" id="ARBA00023163"/>
    </source>
</evidence>
<dbReference type="Pfam" id="PF00486">
    <property type="entry name" value="Trans_reg_C"/>
    <property type="match status" value="1"/>
</dbReference>
<feature type="domain" description="OmpR/PhoB-type" evidence="11">
    <location>
        <begin position="130"/>
        <end position="229"/>
    </location>
</feature>
<dbReference type="STRING" id="1855912.LuPra_02245"/>
<name>A0A143PKT7_LUTPR</name>
<evidence type="ECO:0000256" key="3">
    <source>
        <dbReference type="ARBA" id="ARBA00022553"/>
    </source>
</evidence>
<evidence type="ECO:0000259" key="10">
    <source>
        <dbReference type="PROSITE" id="PS50110"/>
    </source>
</evidence>
<dbReference type="GO" id="GO:0045893">
    <property type="term" value="P:positive regulation of DNA-templated transcription"/>
    <property type="evidence" value="ECO:0007669"/>
    <property type="project" value="UniProtKB-ARBA"/>
</dbReference>
<reference evidence="13" key="2">
    <citation type="submission" date="2016-04" db="EMBL/GenBank/DDBJ databases">
        <title>First Complete Genome Sequence of a Subdivision 6 Acidobacterium.</title>
        <authorList>
            <person name="Huang S."/>
            <person name="Vieira S."/>
            <person name="Bunk B."/>
            <person name="Riedel T."/>
            <person name="Sproeer C."/>
            <person name="Overmann J."/>
        </authorList>
    </citation>
    <scope>NUCLEOTIDE SEQUENCE [LARGE SCALE GENOMIC DNA]</scope>
    <source>
        <strain evidence="13">DSM 100886 HEG_-6_39</strain>
    </source>
</reference>
<proteinExistence type="predicted"/>
<feature type="domain" description="Response regulatory" evidence="10">
    <location>
        <begin position="6"/>
        <end position="119"/>
    </location>
</feature>
<dbReference type="InterPro" id="IPR001867">
    <property type="entry name" value="OmpR/PhoB-type_DNA-bd"/>
</dbReference>
<keyword evidence="3 8" id="KW-0597">Phosphoprotein</keyword>
<evidence type="ECO:0000256" key="4">
    <source>
        <dbReference type="ARBA" id="ARBA00023012"/>
    </source>
</evidence>
<dbReference type="PANTHER" id="PTHR48111">
    <property type="entry name" value="REGULATOR OF RPOS"/>
    <property type="match status" value="1"/>
</dbReference>
<dbReference type="Pfam" id="PF00072">
    <property type="entry name" value="Response_reg"/>
    <property type="match status" value="1"/>
</dbReference>
<keyword evidence="7" id="KW-0804">Transcription</keyword>
<dbReference type="PROSITE" id="PS51755">
    <property type="entry name" value="OMPR_PHOB"/>
    <property type="match status" value="1"/>
</dbReference>
<dbReference type="KEGG" id="abac:LuPra_02245"/>
<dbReference type="InterPro" id="IPR036388">
    <property type="entry name" value="WH-like_DNA-bd_sf"/>
</dbReference>
<keyword evidence="2" id="KW-0963">Cytoplasm</keyword>
<evidence type="ECO:0000256" key="9">
    <source>
        <dbReference type="PROSITE-ProRule" id="PRU01091"/>
    </source>
</evidence>
<dbReference type="CDD" id="cd17574">
    <property type="entry name" value="REC_OmpR"/>
    <property type="match status" value="1"/>
</dbReference>
<evidence type="ECO:0000256" key="5">
    <source>
        <dbReference type="ARBA" id="ARBA00023015"/>
    </source>
</evidence>
<accession>A0A143PKT7</accession>
<dbReference type="Proteomes" id="UP000076079">
    <property type="component" value="Chromosome"/>
</dbReference>
<evidence type="ECO:0000256" key="8">
    <source>
        <dbReference type="PROSITE-ProRule" id="PRU00169"/>
    </source>
</evidence>
<dbReference type="Gene3D" id="3.40.50.2300">
    <property type="match status" value="1"/>
</dbReference>
<dbReference type="OrthoDB" id="9790454at2"/>
<feature type="modified residue" description="4-aspartylphosphate" evidence="8">
    <location>
        <position position="55"/>
    </location>
</feature>
<dbReference type="GO" id="GO:0000987">
    <property type="term" value="F:cis-regulatory region sequence-specific DNA binding"/>
    <property type="evidence" value="ECO:0007669"/>
    <property type="project" value="UniProtKB-ARBA"/>
</dbReference>
<dbReference type="PROSITE" id="PS50110">
    <property type="entry name" value="RESPONSE_REGULATORY"/>
    <property type="match status" value="1"/>
</dbReference>
<dbReference type="SMART" id="SM00862">
    <property type="entry name" value="Trans_reg_C"/>
    <property type="match status" value="1"/>
</dbReference>
<evidence type="ECO:0000256" key="2">
    <source>
        <dbReference type="ARBA" id="ARBA00022490"/>
    </source>
</evidence>
<sequence>MTDRPRILLVDDEVALQRAVATLLRSRGYDVVVASSGHDALQQAELVPPDLVVLDLGLPDLDGLEVCRRLRGQGPAPIIVLSARTDEGDKVAALDLGADDYVTKPFGPEELLARIRAALRRLADQTAARAGTFQAGGLVIDFDRNRVVRDEVEIRLTPKEFELLTLLARNHDRVLTHRAILKAIWGANAVEQPEHLWTLMSQLRKKVEPDPSQPRYLRSEPWVGYRFSTTEMP</sequence>
<dbReference type="GO" id="GO:0042802">
    <property type="term" value="F:identical protein binding"/>
    <property type="evidence" value="ECO:0007669"/>
    <property type="project" value="UniProtKB-ARBA"/>
</dbReference>
<reference evidence="12 13" key="1">
    <citation type="journal article" date="2016" name="Genome Announc.">
        <title>First Complete Genome Sequence of a Subdivision 6 Acidobacterium Strain.</title>
        <authorList>
            <person name="Huang S."/>
            <person name="Vieira S."/>
            <person name="Bunk B."/>
            <person name="Riedel T."/>
            <person name="Sproer C."/>
            <person name="Overmann J."/>
        </authorList>
    </citation>
    <scope>NUCLEOTIDE SEQUENCE [LARGE SCALE GENOMIC DNA]</scope>
    <source>
        <strain evidence="13">DSM 100886 HEG_-6_39</strain>
    </source>
</reference>
<comment type="subcellular location">
    <subcellularLocation>
        <location evidence="1">Cytoplasm</location>
    </subcellularLocation>
</comment>
<evidence type="ECO:0000313" key="12">
    <source>
        <dbReference type="EMBL" id="AMY09036.1"/>
    </source>
</evidence>
<keyword evidence="5" id="KW-0805">Transcription regulation</keyword>
<evidence type="ECO:0000256" key="1">
    <source>
        <dbReference type="ARBA" id="ARBA00004496"/>
    </source>
</evidence>
<dbReference type="RefSeq" id="WP_110170817.1">
    <property type="nucleotide sequence ID" value="NZ_CP015136.1"/>
</dbReference>
<dbReference type="AlphaFoldDB" id="A0A143PKT7"/>
<dbReference type="SUPFAM" id="SSF52172">
    <property type="entry name" value="CheY-like"/>
    <property type="match status" value="1"/>
</dbReference>
<keyword evidence="13" id="KW-1185">Reference proteome</keyword>
<gene>
    <name evidence="12" type="primary">kdpE</name>
    <name evidence="12" type="ORF">LuPra_02245</name>
</gene>
<evidence type="ECO:0000313" key="13">
    <source>
        <dbReference type="Proteomes" id="UP000076079"/>
    </source>
</evidence>
<protein>
    <submittedName>
        <fullName evidence="12">KDP operon transcriptional regulatory protein KdpE</fullName>
    </submittedName>
</protein>
<dbReference type="EMBL" id="CP015136">
    <property type="protein sequence ID" value="AMY09036.1"/>
    <property type="molecule type" value="Genomic_DNA"/>
</dbReference>
<keyword evidence="4" id="KW-0902">Two-component regulatory system</keyword>
<dbReference type="GO" id="GO:0032993">
    <property type="term" value="C:protein-DNA complex"/>
    <property type="evidence" value="ECO:0007669"/>
    <property type="project" value="TreeGrafter"/>
</dbReference>
<dbReference type="InterPro" id="IPR011006">
    <property type="entry name" value="CheY-like_superfamily"/>
</dbReference>
<dbReference type="GO" id="GO:0005829">
    <property type="term" value="C:cytosol"/>
    <property type="evidence" value="ECO:0007669"/>
    <property type="project" value="TreeGrafter"/>
</dbReference>
<dbReference type="InterPro" id="IPR001789">
    <property type="entry name" value="Sig_transdc_resp-reg_receiver"/>
</dbReference>
<dbReference type="InterPro" id="IPR039420">
    <property type="entry name" value="WalR-like"/>
</dbReference>
<dbReference type="SMART" id="SM00448">
    <property type="entry name" value="REC"/>
    <property type="match status" value="1"/>
</dbReference>
<dbReference type="GO" id="GO:0000156">
    <property type="term" value="F:phosphorelay response regulator activity"/>
    <property type="evidence" value="ECO:0007669"/>
    <property type="project" value="TreeGrafter"/>
</dbReference>
<evidence type="ECO:0000256" key="6">
    <source>
        <dbReference type="ARBA" id="ARBA00023125"/>
    </source>
</evidence>
<dbReference type="PANTHER" id="PTHR48111:SF50">
    <property type="entry name" value="KDP OPERON TRANSCRIPTIONAL REGULATORY PROTEIN KDPE"/>
    <property type="match status" value="1"/>
</dbReference>
<feature type="DNA-binding region" description="OmpR/PhoB-type" evidence="9">
    <location>
        <begin position="130"/>
        <end position="229"/>
    </location>
</feature>
<dbReference type="Gene3D" id="1.10.10.10">
    <property type="entry name" value="Winged helix-like DNA-binding domain superfamily/Winged helix DNA-binding domain"/>
    <property type="match status" value="1"/>
</dbReference>
<dbReference type="CDD" id="cd00383">
    <property type="entry name" value="trans_reg_C"/>
    <property type="match status" value="1"/>
</dbReference>
<organism evidence="12 13">
    <name type="scientific">Luteitalea pratensis</name>
    <dbReference type="NCBI Taxonomy" id="1855912"/>
    <lineage>
        <taxon>Bacteria</taxon>
        <taxon>Pseudomonadati</taxon>
        <taxon>Acidobacteriota</taxon>
        <taxon>Vicinamibacteria</taxon>
        <taxon>Vicinamibacterales</taxon>
        <taxon>Vicinamibacteraceae</taxon>
        <taxon>Luteitalea</taxon>
    </lineage>
</organism>
<dbReference type="PATRIC" id="fig|1813736.3.peg.2356"/>
<keyword evidence="6 9" id="KW-0238">DNA-binding</keyword>
<evidence type="ECO:0000259" key="11">
    <source>
        <dbReference type="PROSITE" id="PS51755"/>
    </source>
</evidence>